<dbReference type="PANTHER" id="PTHR42647:SF5">
    <property type="entry name" value="SBP (S-RIBONUCLEASE BINDING PROTEIN) FAMILY PROTEIN"/>
    <property type="match status" value="1"/>
</dbReference>
<gene>
    <name evidence="6" type="ORF">HYC85_026878</name>
</gene>
<comment type="caution">
    <text evidence="6">The sequence shown here is derived from an EMBL/GenBank/DDBJ whole genome shotgun (WGS) entry which is preliminary data.</text>
</comment>
<keyword evidence="7" id="KW-1185">Reference proteome</keyword>
<dbReference type="GO" id="GO:0008270">
    <property type="term" value="F:zinc ion binding"/>
    <property type="evidence" value="ECO:0007669"/>
    <property type="project" value="UniProtKB-KW"/>
</dbReference>
<dbReference type="Proteomes" id="UP000593564">
    <property type="component" value="Unassembled WGS sequence"/>
</dbReference>
<evidence type="ECO:0000313" key="6">
    <source>
        <dbReference type="EMBL" id="KAF5935749.1"/>
    </source>
</evidence>
<keyword evidence="2" id="KW-0863">Zinc-finger</keyword>
<feature type="region of interest" description="Disordered" evidence="5">
    <location>
        <begin position="246"/>
        <end position="269"/>
    </location>
</feature>
<evidence type="ECO:0000256" key="3">
    <source>
        <dbReference type="ARBA" id="ARBA00022833"/>
    </source>
</evidence>
<accession>A0A7J7G4W4</accession>
<reference evidence="7" key="1">
    <citation type="journal article" date="2020" name="Nat. Commun.">
        <title>Genome assembly of wild tea tree DASZ reveals pedigree and selection history of tea varieties.</title>
        <authorList>
            <person name="Zhang W."/>
            <person name="Zhang Y."/>
            <person name="Qiu H."/>
            <person name="Guo Y."/>
            <person name="Wan H."/>
            <person name="Zhang X."/>
            <person name="Scossa F."/>
            <person name="Alseekh S."/>
            <person name="Zhang Q."/>
            <person name="Wang P."/>
            <person name="Xu L."/>
            <person name="Schmidt M.H."/>
            <person name="Jia X."/>
            <person name="Li D."/>
            <person name="Zhu A."/>
            <person name="Guo F."/>
            <person name="Chen W."/>
            <person name="Ni D."/>
            <person name="Usadel B."/>
            <person name="Fernie A.R."/>
            <person name="Wen W."/>
        </authorList>
    </citation>
    <scope>NUCLEOTIDE SEQUENCE [LARGE SCALE GENOMIC DNA]</scope>
    <source>
        <strain evidence="7">cv. G240</strain>
    </source>
</reference>
<keyword evidence="1" id="KW-0479">Metal-binding</keyword>
<name>A0A7J7G4W4_CAMSI</name>
<organism evidence="6 7">
    <name type="scientific">Camellia sinensis</name>
    <name type="common">Tea plant</name>
    <name type="synonym">Thea sinensis</name>
    <dbReference type="NCBI Taxonomy" id="4442"/>
    <lineage>
        <taxon>Eukaryota</taxon>
        <taxon>Viridiplantae</taxon>
        <taxon>Streptophyta</taxon>
        <taxon>Embryophyta</taxon>
        <taxon>Tracheophyta</taxon>
        <taxon>Spermatophyta</taxon>
        <taxon>Magnoliopsida</taxon>
        <taxon>eudicotyledons</taxon>
        <taxon>Gunneridae</taxon>
        <taxon>Pentapetalae</taxon>
        <taxon>asterids</taxon>
        <taxon>Ericales</taxon>
        <taxon>Theaceae</taxon>
        <taxon>Camellia</taxon>
    </lineage>
</organism>
<dbReference type="PIRSF" id="PIRSF036836">
    <property type="entry name" value="RNase_bind_SBP1"/>
    <property type="match status" value="1"/>
</dbReference>
<evidence type="ECO:0008006" key="8">
    <source>
        <dbReference type="Google" id="ProtNLM"/>
    </source>
</evidence>
<dbReference type="EMBL" id="JACBKZ010000013">
    <property type="protein sequence ID" value="KAF5935749.1"/>
    <property type="molecule type" value="Genomic_DNA"/>
</dbReference>
<evidence type="ECO:0000313" key="7">
    <source>
        <dbReference type="Proteomes" id="UP000593564"/>
    </source>
</evidence>
<dbReference type="AlphaFoldDB" id="A0A7J7G4W4"/>
<dbReference type="GO" id="GO:0004842">
    <property type="term" value="F:ubiquitin-protein transferase activity"/>
    <property type="evidence" value="ECO:0007669"/>
    <property type="project" value="TreeGrafter"/>
</dbReference>
<keyword evidence="3" id="KW-0862">Zinc</keyword>
<protein>
    <recommendedName>
        <fullName evidence="8">RING-type domain-containing protein</fullName>
    </recommendedName>
</protein>
<sequence length="368" mass="40480">MAVQAQYPSNVLLLNRSVQEVKNPLGNDYSLQPQPGVVVGGGGGGFLDQSSHMFFNNGVGTNPRKRGRELTATTSPINNNHFSIQQSHPSQLIDLSQLHTPQPNVVSTGLRLSFGEQQQLRQQQQQALSSQSSALFSVLSEDLAAQITQQRDEIEQFIQAQGEQLRRTLAEKRQRHYRTLLGAAEESVARRLREKEAEVEKAARRNAELEVRAAQLRAEAQAWQAKARAQEATAASLQAQLQQAIMGGGAQPQQQDRGEELGCSGGEAEDAESAYIDPDRVEAASGPSCKACRERVASVVVLPCRHFVCVENVVPWLKLVLSVSLSKSPLLRSSFLDVGPYLRPSPSQSWSNLWPNSMRAWTILQRGQ</sequence>
<feature type="coiled-coil region" evidence="4">
    <location>
        <begin position="185"/>
        <end position="240"/>
    </location>
</feature>
<evidence type="ECO:0000256" key="5">
    <source>
        <dbReference type="SAM" id="MobiDB-lite"/>
    </source>
</evidence>
<evidence type="ECO:0000256" key="1">
    <source>
        <dbReference type="ARBA" id="ARBA00022723"/>
    </source>
</evidence>
<proteinExistence type="predicted"/>
<dbReference type="PANTHER" id="PTHR42647">
    <property type="entry name" value="SBP (S-RIBONUCLEASE BINDING PROTEIN) FAMILY PROTEIN"/>
    <property type="match status" value="1"/>
</dbReference>
<evidence type="ECO:0000256" key="2">
    <source>
        <dbReference type="ARBA" id="ARBA00022771"/>
    </source>
</evidence>
<reference evidence="6 7" key="2">
    <citation type="submission" date="2020-07" db="EMBL/GenBank/DDBJ databases">
        <title>Genome assembly of wild tea tree DASZ reveals pedigree and selection history of tea varieties.</title>
        <authorList>
            <person name="Zhang W."/>
        </authorList>
    </citation>
    <scope>NUCLEOTIDE SEQUENCE [LARGE SCALE GENOMIC DNA]</scope>
    <source>
        <strain evidence="7">cv. G240</strain>
        <tissue evidence="6">Leaf</tissue>
    </source>
</reference>
<evidence type="ECO:0000256" key="4">
    <source>
        <dbReference type="SAM" id="Coils"/>
    </source>
</evidence>
<keyword evidence="4" id="KW-0175">Coiled coil</keyword>